<dbReference type="AlphaFoldDB" id="A0A285HYS8"/>
<keyword evidence="1" id="KW-0472">Membrane</keyword>
<keyword evidence="1" id="KW-0812">Transmembrane</keyword>
<reference evidence="3" key="1">
    <citation type="submission" date="2017-09" db="EMBL/GenBank/DDBJ databases">
        <authorList>
            <person name="Varghese N."/>
            <person name="Submissions S."/>
        </authorList>
    </citation>
    <scope>NUCLEOTIDE SEQUENCE [LARGE SCALE GENOMIC DNA]</scope>
    <source>
        <strain evidence="3">MSL47</strain>
    </source>
</reference>
<feature type="transmembrane region" description="Helical" evidence="1">
    <location>
        <begin position="172"/>
        <end position="195"/>
    </location>
</feature>
<proteinExistence type="predicted"/>
<feature type="transmembrane region" description="Helical" evidence="1">
    <location>
        <begin position="126"/>
        <end position="151"/>
    </location>
</feature>
<dbReference type="RefSeq" id="WP_097019013.1">
    <property type="nucleotide sequence ID" value="NZ_OBDZ01000027.1"/>
</dbReference>
<keyword evidence="3" id="KW-1185">Reference proteome</keyword>
<keyword evidence="1" id="KW-1133">Transmembrane helix</keyword>
<evidence type="ECO:0000313" key="2">
    <source>
        <dbReference type="EMBL" id="SNY40878.1"/>
    </source>
</evidence>
<feature type="transmembrane region" description="Helical" evidence="1">
    <location>
        <begin position="18"/>
        <end position="35"/>
    </location>
</feature>
<accession>A0A285HYS8</accession>
<feature type="transmembrane region" description="Helical" evidence="1">
    <location>
        <begin position="215"/>
        <end position="232"/>
    </location>
</feature>
<evidence type="ECO:0000256" key="1">
    <source>
        <dbReference type="SAM" id="Phobius"/>
    </source>
</evidence>
<evidence type="ECO:0000313" key="3">
    <source>
        <dbReference type="Proteomes" id="UP000219573"/>
    </source>
</evidence>
<dbReference type="EMBL" id="OBDZ01000027">
    <property type="protein sequence ID" value="SNY40878.1"/>
    <property type="molecule type" value="Genomic_DNA"/>
</dbReference>
<gene>
    <name evidence="2" type="ORF">SAMN06265827_12756</name>
</gene>
<dbReference type="Proteomes" id="UP000219573">
    <property type="component" value="Unassembled WGS sequence"/>
</dbReference>
<name>A0A285HYS8_9FIRM</name>
<sequence length="247" mass="29203">MNLDLSFIKSAVKFSKKIFVLILSYILINIVNDWGDFLKYNNYKFEFILIGLFNIIIIIFFYPGMYYLIKEKLYGNLINIKVFLRGVKKYYKRLLLVSLVLGIIGTVIYFPIMLTTYKNNQIVGEIFKAIFFTLFTYFTAFAAPIIILENYNSWDSIVYTFRYSIKEIRNNLQIFLIIILKYIITSLLTLISFNFAYSSYRYWVLSFIKDGVDSYFNILIFIIALLMLKENLIRTDSIADNKTPSFK</sequence>
<feature type="transmembrane region" description="Helical" evidence="1">
    <location>
        <begin position="47"/>
        <end position="69"/>
    </location>
</feature>
<protein>
    <submittedName>
        <fullName evidence="2">Uncharacterized protein</fullName>
    </submittedName>
</protein>
<organism evidence="2 3">
    <name type="scientific">Orenia metallireducens</name>
    <dbReference type="NCBI Taxonomy" id="1413210"/>
    <lineage>
        <taxon>Bacteria</taxon>
        <taxon>Bacillati</taxon>
        <taxon>Bacillota</taxon>
        <taxon>Clostridia</taxon>
        <taxon>Halanaerobiales</taxon>
        <taxon>Halobacteroidaceae</taxon>
        <taxon>Orenia</taxon>
    </lineage>
</organism>
<feature type="transmembrane region" description="Helical" evidence="1">
    <location>
        <begin position="90"/>
        <end position="114"/>
    </location>
</feature>